<proteinExistence type="predicted"/>
<dbReference type="InterPro" id="IPR050764">
    <property type="entry name" value="CbbQ/NirQ/NorQ/GpvN"/>
</dbReference>
<reference evidence="2" key="1">
    <citation type="submission" date="2020-02" db="EMBL/GenBank/DDBJ databases">
        <authorList>
            <person name="Meier V. D."/>
        </authorList>
    </citation>
    <scope>NUCLEOTIDE SEQUENCE</scope>
    <source>
        <strain evidence="2">AVDCRST_MAG13</strain>
    </source>
</reference>
<dbReference type="CDD" id="cd00009">
    <property type="entry name" value="AAA"/>
    <property type="match status" value="1"/>
</dbReference>
<dbReference type="InterPro" id="IPR011704">
    <property type="entry name" value="ATPase_dyneun-rel_AAA"/>
</dbReference>
<dbReference type="EMBL" id="CADCVO010000049">
    <property type="protein sequence ID" value="CAA9469306.1"/>
    <property type="molecule type" value="Genomic_DNA"/>
</dbReference>
<dbReference type="AlphaFoldDB" id="A0A6J4RBE6"/>
<dbReference type="SUPFAM" id="SSF52540">
    <property type="entry name" value="P-loop containing nucleoside triphosphate hydrolases"/>
    <property type="match status" value="1"/>
</dbReference>
<protein>
    <submittedName>
        <fullName evidence="2">Carbon monoxide oxidation accessory protein CoxD</fullName>
    </submittedName>
</protein>
<organism evidence="2">
    <name type="scientific">uncultured Solirubrobacteraceae bacterium</name>
    <dbReference type="NCBI Taxonomy" id="1162706"/>
    <lineage>
        <taxon>Bacteria</taxon>
        <taxon>Bacillati</taxon>
        <taxon>Actinomycetota</taxon>
        <taxon>Thermoleophilia</taxon>
        <taxon>Solirubrobacterales</taxon>
        <taxon>Solirubrobacteraceae</taxon>
        <taxon>environmental samples</taxon>
    </lineage>
</organism>
<dbReference type="Pfam" id="PF07728">
    <property type="entry name" value="AAA_5"/>
    <property type="match status" value="1"/>
</dbReference>
<dbReference type="Gene3D" id="3.40.50.300">
    <property type="entry name" value="P-loop containing nucleotide triphosphate hydrolases"/>
    <property type="match status" value="1"/>
</dbReference>
<dbReference type="PROSITE" id="PS50890">
    <property type="entry name" value="PUA"/>
    <property type="match status" value="1"/>
</dbReference>
<evidence type="ECO:0000259" key="1">
    <source>
        <dbReference type="Pfam" id="PF07728"/>
    </source>
</evidence>
<dbReference type="PANTHER" id="PTHR42759">
    <property type="entry name" value="MOXR FAMILY PROTEIN"/>
    <property type="match status" value="1"/>
</dbReference>
<dbReference type="GO" id="GO:0005524">
    <property type="term" value="F:ATP binding"/>
    <property type="evidence" value="ECO:0007669"/>
    <property type="project" value="InterPro"/>
</dbReference>
<dbReference type="InterPro" id="IPR027417">
    <property type="entry name" value="P-loop_NTPase"/>
</dbReference>
<evidence type="ECO:0000313" key="2">
    <source>
        <dbReference type="EMBL" id="CAA9469306.1"/>
    </source>
</evidence>
<name>A0A6J4RBE6_9ACTN</name>
<dbReference type="PANTHER" id="PTHR42759:SF1">
    <property type="entry name" value="MAGNESIUM-CHELATASE SUBUNIT CHLD"/>
    <property type="match status" value="1"/>
</dbReference>
<sequence>MGKTEVARALAQATGAELVRLQCHEGIDVHHALYDWDHPRQLLALRAAELGEGRAGDVNLWSEEFLIRRPLLHALEAEGEVVLLIDEIDRADDAFEAFLLELLQDFAVTVPELGTLRAARRPTVVLTSNRTRELHDALKRRCLYHWIDYPDPAREAAILRAQAPGVSDDIAARVVGAVARLREQPLYKLPGVGETISWARALTALGPGAGPQDALGAVLKVREDLDRVRGSGVLEGA</sequence>
<gene>
    <name evidence="2" type="ORF">AVDCRST_MAG13-341</name>
</gene>
<accession>A0A6J4RBE6</accession>
<feature type="domain" description="ATPase dynein-related AAA" evidence="1">
    <location>
        <begin position="2"/>
        <end position="142"/>
    </location>
</feature>
<dbReference type="GO" id="GO:0016887">
    <property type="term" value="F:ATP hydrolysis activity"/>
    <property type="evidence" value="ECO:0007669"/>
    <property type="project" value="InterPro"/>
</dbReference>